<accession>A0AAE4YD70</accession>
<reference evidence="1" key="1">
    <citation type="submission" date="2020-01" db="EMBL/GenBank/DDBJ databases">
        <authorList>
            <person name="Chen W.-M."/>
        </authorList>
    </citation>
    <scope>NUCLEOTIDE SEQUENCE</scope>
    <source>
        <strain evidence="1">CYK-10</strain>
    </source>
</reference>
<dbReference type="Proteomes" id="UP001193501">
    <property type="component" value="Unassembled WGS sequence"/>
</dbReference>
<gene>
    <name evidence="1" type="ORF">GV832_17010</name>
</gene>
<protein>
    <submittedName>
        <fullName evidence="1">Uncharacterized protein</fullName>
    </submittedName>
</protein>
<comment type="caution">
    <text evidence="1">The sequence shown here is derived from an EMBL/GenBank/DDBJ whole genome shotgun (WGS) entry which is preliminary data.</text>
</comment>
<name>A0AAE4YD70_9RHOB</name>
<proteinExistence type="predicted"/>
<organism evidence="1 2">
    <name type="scientific">Stagnihabitans tardus</name>
    <dbReference type="NCBI Taxonomy" id="2699202"/>
    <lineage>
        <taxon>Bacteria</taxon>
        <taxon>Pseudomonadati</taxon>
        <taxon>Pseudomonadota</taxon>
        <taxon>Alphaproteobacteria</taxon>
        <taxon>Rhodobacterales</taxon>
        <taxon>Paracoccaceae</taxon>
        <taxon>Stagnihabitans</taxon>
    </lineage>
</organism>
<evidence type="ECO:0000313" key="2">
    <source>
        <dbReference type="Proteomes" id="UP001193501"/>
    </source>
</evidence>
<keyword evidence="2" id="KW-1185">Reference proteome</keyword>
<dbReference type="AlphaFoldDB" id="A0AAE4YD70"/>
<evidence type="ECO:0000313" key="1">
    <source>
        <dbReference type="EMBL" id="NBZ89291.1"/>
    </source>
</evidence>
<dbReference type="RefSeq" id="WP_168776093.1">
    <property type="nucleotide sequence ID" value="NZ_JAABNR010000020.1"/>
</dbReference>
<dbReference type="EMBL" id="JAABNR010000020">
    <property type="protein sequence ID" value="NBZ89291.1"/>
    <property type="molecule type" value="Genomic_DNA"/>
</dbReference>
<sequence length="217" mass="24504">MDLDTERLSLAQQLDVVAKLRTEELLPTAHSYNWDYFPAEVLGAIIDRADCSLLTALSVFYLAEPQFYVRPERQTSAIYQMLKRIHDRVNSGGYRHDPQDHRRDWSFIPGGLMRGDNAAPCFGFWQLDPGIVLPALKVPTETIEERRAKHRAHVEKEAQQIAAGLRSNERVRRSTELLLPLMPDDIQARVAELMAAPARASGKGPMSFLASILKIGR</sequence>